<organism evidence="1">
    <name type="scientific">bioreactor metagenome</name>
    <dbReference type="NCBI Taxonomy" id="1076179"/>
    <lineage>
        <taxon>unclassified sequences</taxon>
        <taxon>metagenomes</taxon>
        <taxon>ecological metagenomes</taxon>
    </lineage>
</organism>
<comment type="caution">
    <text evidence="1">The sequence shown here is derived from an EMBL/GenBank/DDBJ whole genome shotgun (WGS) entry which is preliminary data.</text>
</comment>
<proteinExistence type="predicted"/>
<sequence length="128" mass="14905">MRIETATARRYHIHRNLNNRRNRSGCFPTIRLSYTRSKRFPTLGLKLTGRNRGMRISCPEISDTGLYVTQIFRIIWTLIAPPAACRIVIHGRRTAMEVNVFIEFLSYIFKIGISVFIDNQFTFPVIGR</sequence>
<protein>
    <submittedName>
        <fullName evidence="1">Uncharacterized protein</fullName>
    </submittedName>
</protein>
<evidence type="ECO:0000313" key="1">
    <source>
        <dbReference type="EMBL" id="MPN21738.1"/>
    </source>
</evidence>
<accession>A0A645G4F8</accession>
<gene>
    <name evidence="1" type="ORF">SDC9_169118</name>
</gene>
<reference evidence="1" key="1">
    <citation type="submission" date="2019-08" db="EMBL/GenBank/DDBJ databases">
        <authorList>
            <person name="Kucharzyk K."/>
            <person name="Murdoch R.W."/>
            <person name="Higgins S."/>
            <person name="Loffler F."/>
        </authorList>
    </citation>
    <scope>NUCLEOTIDE SEQUENCE</scope>
</reference>
<name>A0A645G4F8_9ZZZZ</name>
<dbReference type="EMBL" id="VSSQ01069791">
    <property type="protein sequence ID" value="MPN21738.1"/>
    <property type="molecule type" value="Genomic_DNA"/>
</dbReference>
<dbReference type="AlphaFoldDB" id="A0A645G4F8"/>